<name>A0ABU7U3J1_9PROT</name>
<dbReference type="RefSeq" id="WP_394820234.1">
    <property type="nucleotide sequence ID" value="NZ_JAWJZY010000005.1"/>
</dbReference>
<gene>
    <name evidence="2" type="ORF">DOFOFD_10365</name>
</gene>
<protein>
    <recommendedName>
        <fullName evidence="4">Lipoprotein</fullName>
    </recommendedName>
</protein>
<evidence type="ECO:0000256" key="1">
    <source>
        <dbReference type="SAM" id="SignalP"/>
    </source>
</evidence>
<evidence type="ECO:0008006" key="4">
    <source>
        <dbReference type="Google" id="ProtNLM"/>
    </source>
</evidence>
<proteinExistence type="predicted"/>
<organism evidence="2 3">
    <name type="scientific">Sorlinia euscelidii</name>
    <dbReference type="NCBI Taxonomy" id="3081148"/>
    <lineage>
        <taxon>Bacteria</taxon>
        <taxon>Pseudomonadati</taxon>
        <taxon>Pseudomonadota</taxon>
        <taxon>Alphaproteobacteria</taxon>
        <taxon>Acetobacterales</taxon>
        <taxon>Acetobacteraceae</taxon>
        <taxon>Sorlinia</taxon>
    </lineage>
</organism>
<dbReference type="EMBL" id="JAWJZY010000005">
    <property type="protein sequence ID" value="MEE8659407.1"/>
    <property type="molecule type" value="Genomic_DNA"/>
</dbReference>
<keyword evidence="1" id="KW-0732">Signal</keyword>
<evidence type="ECO:0000313" key="2">
    <source>
        <dbReference type="EMBL" id="MEE8659407.1"/>
    </source>
</evidence>
<feature type="signal peptide" evidence="1">
    <location>
        <begin position="1"/>
        <end position="24"/>
    </location>
</feature>
<dbReference type="Proteomes" id="UP001312908">
    <property type="component" value="Unassembled WGS sequence"/>
</dbReference>
<feature type="chain" id="PRO_5046041389" description="Lipoprotein" evidence="1">
    <location>
        <begin position="25"/>
        <end position="103"/>
    </location>
</feature>
<comment type="caution">
    <text evidence="2">The sequence shown here is derived from an EMBL/GenBank/DDBJ whole genome shotgun (WGS) entry which is preliminary data.</text>
</comment>
<sequence length="103" mass="10786">MTCPLMLRRALLALLLLPALSACGGAPQHPSPRAQTSKPFFTNDVSAPLNTPLCGIAAQEANAMESASYSSPLRTGNRCVQNACFSPLTGSFIAASGYRSVCR</sequence>
<accession>A0ABU7U3J1</accession>
<evidence type="ECO:0000313" key="3">
    <source>
        <dbReference type="Proteomes" id="UP001312908"/>
    </source>
</evidence>
<reference evidence="2 3" key="1">
    <citation type="submission" date="2023-10" db="EMBL/GenBank/DDBJ databases">
        <title>Sorlinia euscelidii gen. nov., sp. nov., an acetic acid bacteria isolated from the gut of Euscelidius variegatus emitter.</title>
        <authorList>
            <person name="Michoud G."/>
            <person name="Marasco R."/>
            <person name="Seferji K."/>
            <person name="Gonella E."/>
            <person name="Garuglieri E."/>
            <person name="Alma A."/>
            <person name="Mapelli F."/>
            <person name="Borin S."/>
            <person name="Daffonchio D."/>
            <person name="Crotti E."/>
        </authorList>
    </citation>
    <scope>NUCLEOTIDE SEQUENCE [LARGE SCALE GENOMIC DNA]</scope>
    <source>
        <strain evidence="2 3">EV16P</strain>
    </source>
</reference>
<keyword evidence="3" id="KW-1185">Reference proteome</keyword>